<name>A0A511V0T3_9BACI</name>
<dbReference type="EMBL" id="BJXW01000050">
    <property type="protein sequence ID" value="GEN32520.1"/>
    <property type="molecule type" value="Genomic_DNA"/>
</dbReference>
<proteinExistence type="predicted"/>
<reference evidence="2 3" key="1">
    <citation type="submission" date="2019-07" db="EMBL/GenBank/DDBJ databases">
        <title>Whole genome shotgun sequence of Cerasibacillus quisquiliarum NBRC 102429.</title>
        <authorList>
            <person name="Hosoyama A."/>
            <person name="Uohara A."/>
            <person name="Ohji S."/>
            <person name="Ichikawa N."/>
        </authorList>
    </citation>
    <scope>NUCLEOTIDE SEQUENCE [LARGE SCALE GENOMIC DNA]</scope>
    <source>
        <strain evidence="2 3">NBRC 102429</strain>
    </source>
</reference>
<evidence type="ECO:0000256" key="1">
    <source>
        <dbReference type="SAM" id="Coils"/>
    </source>
</evidence>
<feature type="coiled-coil region" evidence="1">
    <location>
        <begin position="18"/>
        <end position="45"/>
    </location>
</feature>
<organism evidence="2 3">
    <name type="scientific">Cerasibacillus quisquiliarum</name>
    <dbReference type="NCBI Taxonomy" id="227865"/>
    <lineage>
        <taxon>Bacteria</taxon>
        <taxon>Bacillati</taxon>
        <taxon>Bacillota</taxon>
        <taxon>Bacilli</taxon>
        <taxon>Bacillales</taxon>
        <taxon>Bacillaceae</taxon>
        <taxon>Cerasibacillus</taxon>
    </lineage>
</organism>
<protein>
    <submittedName>
        <fullName evidence="2">Uncharacterized protein</fullName>
    </submittedName>
</protein>
<keyword evidence="3" id="KW-1185">Reference proteome</keyword>
<dbReference type="RefSeq" id="WP_146938853.1">
    <property type="nucleotide sequence ID" value="NZ_BJXW01000050.1"/>
</dbReference>
<keyword evidence="1" id="KW-0175">Coiled coil</keyword>
<evidence type="ECO:0000313" key="3">
    <source>
        <dbReference type="Proteomes" id="UP000321491"/>
    </source>
</evidence>
<comment type="caution">
    <text evidence="2">The sequence shown here is derived from an EMBL/GenBank/DDBJ whole genome shotgun (WGS) entry which is preliminary data.</text>
</comment>
<dbReference type="Proteomes" id="UP000321491">
    <property type="component" value="Unassembled WGS sequence"/>
</dbReference>
<evidence type="ECO:0000313" key="2">
    <source>
        <dbReference type="EMBL" id="GEN32520.1"/>
    </source>
</evidence>
<sequence>MGYALKLEPSIQKDGMTKKQFTDSLSHLNNRLNKVEQTLSIHIQQDIQDYYYDCVNVLNSINQKYS</sequence>
<accession>A0A511V0T3</accession>
<dbReference type="AlphaFoldDB" id="A0A511V0T3"/>
<gene>
    <name evidence="2" type="ORF">CQU01_27580</name>
</gene>